<dbReference type="AlphaFoldDB" id="A0A810CG27"/>
<evidence type="ECO:0000259" key="1">
    <source>
        <dbReference type="SMART" id="SM00470"/>
    </source>
</evidence>
<name>A0A810CG27_9BRAD</name>
<reference evidence="4" key="3">
    <citation type="submission" date="2020-05" db="EMBL/GenBank/DDBJ databases">
        <title>Complete genome sequence of Bradyrhizobium diazoefficiens XF9 isolated from soybean nodule.</title>
        <authorList>
            <person name="Noda R."/>
            <person name="Kakizaki K."/>
            <person name="Minamisawa K."/>
        </authorList>
    </citation>
    <scope>NUCLEOTIDE SEQUENCE</scope>
    <source>
        <strain evidence="4">XF9</strain>
    </source>
</reference>
<evidence type="ECO:0000313" key="4">
    <source>
        <dbReference type="EMBL" id="BCE86819.1"/>
    </source>
</evidence>
<evidence type="ECO:0000313" key="2">
    <source>
        <dbReference type="EMBL" id="BCE43271.1"/>
    </source>
</evidence>
<dbReference type="InterPro" id="IPR050336">
    <property type="entry name" value="Chromosome_partition/occlusion"/>
</dbReference>
<evidence type="ECO:0000313" key="3">
    <source>
        <dbReference type="EMBL" id="BCE78196.1"/>
    </source>
</evidence>
<feature type="domain" description="ParB-like N-terminal" evidence="1">
    <location>
        <begin position="15"/>
        <end position="109"/>
    </location>
</feature>
<dbReference type="InterPro" id="IPR003115">
    <property type="entry name" value="ParB_N"/>
</dbReference>
<dbReference type="RefSeq" id="WP_244651841.1">
    <property type="nucleotide sequence ID" value="NZ_AP022639.1"/>
</dbReference>
<sequence>MSMADVPIAFEQNIIVLPFDAILPLRQVSDETKKLVRYKRVAQSIAEVGLIEPLVLSKHPDGNGKYLLLDGHWRRAALTDRGETSARCILAHDDETFTYNKRVNHLATIQEYFMIVRALARGVSEEKLAKALDVNIGHIKRRRALLDGISPEVIEMLKDKMVSTVTFDVMRKMGLMRQVEVAELMLSASNFTVGYARALLAATKQTDLAKPEKAKRIDGMTPEQLARMEREMGALQQDFKAVEASYGEDVLHLVIVSGYISKLIANRKVERYLDHNHPEILEEFKAIVSVTSLDHPVPETIAR</sequence>
<reference evidence="2" key="1">
    <citation type="submission" date="2020-05" db="EMBL/GenBank/DDBJ databases">
        <title>Complete genome sequence of Bradyrhizobium diazoefficiens XF3 isolated from soybean nodule.</title>
        <authorList>
            <person name="Noda R."/>
            <person name="Kakizaki K."/>
            <person name="Minamisawa K."/>
        </authorList>
    </citation>
    <scope>NUCLEOTIDE SEQUENCE</scope>
    <source>
        <strain evidence="2">XF3</strain>
    </source>
</reference>
<organism evidence="4">
    <name type="scientific">Bradyrhizobium diazoefficiens</name>
    <dbReference type="NCBI Taxonomy" id="1355477"/>
    <lineage>
        <taxon>Bacteria</taxon>
        <taxon>Pseudomonadati</taxon>
        <taxon>Pseudomonadota</taxon>
        <taxon>Alphaproteobacteria</taxon>
        <taxon>Hyphomicrobiales</taxon>
        <taxon>Nitrobacteraceae</taxon>
        <taxon>Bradyrhizobium</taxon>
    </lineage>
</organism>
<dbReference type="InterPro" id="IPR036086">
    <property type="entry name" value="ParB/Sulfiredoxin_sf"/>
</dbReference>
<dbReference type="GO" id="GO:0005694">
    <property type="term" value="C:chromosome"/>
    <property type="evidence" value="ECO:0007669"/>
    <property type="project" value="TreeGrafter"/>
</dbReference>
<proteinExistence type="predicted"/>
<dbReference type="EMBL" id="AP023093">
    <property type="protein sequence ID" value="BCE43271.1"/>
    <property type="molecule type" value="Genomic_DNA"/>
</dbReference>
<dbReference type="Pfam" id="PF07506">
    <property type="entry name" value="RepB"/>
    <property type="match status" value="1"/>
</dbReference>
<dbReference type="CDD" id="cd16387">
    <property type="entry name" value="ParB_N_Srx"/>
    <property type="match status" value="1"/>
</dbReference>
<dbReference type="SMART" id="SM00470">
    <property type="entry name" value="ParB"/>
    <property type="match status" value="1"/>
</dbReference>
<reference evidence="3" key="2">
    <citation type="submission" date="2020-05" db="EMBL/GenBank/DDBJ databases">
        <title>Complete genome sequence of Bradyrhizobium diazoefficiens XF8 isolated from soybean nodule.</title>
        <authorList>
            <person name="Noda R."/>
            <person name="Kakizaki K."/>
            <person name="Minamisawa K."/>
        </authorList>
    </citation>
    <scope>NUCLEOTIDE SEQUENCE</scope>
    <source>
        <strain evidence="3">XF8</strain>
    </source>
</reference>
<dbReference type="EMBL" id="AP023097">
    <property type="protein sequence ID" value="BCE78196.1"/>
    <property type="molecule type" value="Genomic_DNA"/>
</dbReference>
<dbReference type="InterPro" id="IPR011111">
    <property type="entry name" value="Plasmid_RepB"/>
</dbReference>
<dbReference type="SUPFAM" id="SSF110849">
    <property type="entry name" value="ParB/Sulfiredoxin"/>
    <property type="match status" value="1"/>
</dbReference>
<dbReference type="GO" id="GO:0007059">
    <property type="term" value="P:chromosome segregation"/>
    <property type="evidence" value="ECO:0007669"/>
    <property type="project" value="TreeGrafter"/>
</dbReference>
<dbReference type="Gene3D" id="3.90.1530.10">
    <property type="entry name" value="Conserved hypothetical protein from pyrococcus furiosus pfu- 392566-001, ParB domain"/>
    <property type="match status" value="1"/>
</dbReference>
<dbReference type="PANTHER" id="PTHR33375:SF1">
    <property type="entry name" value="CHROMOSOME-PARTITIONING PROTEIN PARB-RELATED"/>
    <property type="match status" value="1"/>
</dbReference>
<dbReference type="PANTHER" id="PTHR33375">
    <property type="entry name" value="CHROMOSOME-PARTITIONING PROTEIN PARB-RELATED"/>
    <property type="match status" value="1"/>
</dbReference>
<dbReference type="EMBL" id="AP023098">
    <property type="protein sequence ID" value="BCE86819.1"/>
    <property type="molecule type" value="Genomic_DNA"/>
</dbReference>
<protein>
    <submittedName>
        <fullName evidence="4">Chromosome partitioning protein ParB</fullName>
    </submittedName>
</protein>
<gene>
    <name evidence="2" type="ORF">XF3B_83020</name>
    <name evidence="3" type="ORF">XF8B_83070</name>
    <name evidence="4" type="ORF">XF9B_82400</name>
</gene>
<accession>A0A810CG27</accession>
<dbReference type="SUPFAM" id="SSF109709">
    <property type="entry name" value="KorB DNA-binding domain-like"/>
    <property type="match status" value="1"/>
</dbReference>